<name>A0ABW0S734_9BURK</name>
<keyword evidence="1" id="KW-0808">Transferase</keyword>
<dbReference type="InterPro" id="IPR011009">
    <property type="entry name" value="Kinase-like_dom_sf"/>
</dbReference>
<dbReference type="RefSeq" id="WP_379777211.1">
    <property type="nucleotide sequence ID" value="NZ_JBHSMZ010000026.1"/>
</dbReference>
<dbReference type="Pfam" id="PF13432">
    <property type="entry name" value="TPR_16"/>
    <property type="match status" value="2"/>
</dbReference>
<dbReference type="PROSITE" id="PS00108">
    <property type="entry name" value="PROTEIN_KINASE_ST"/>
    <property type="match status" value="1"/>
</dbReference>
<evidence type="ECO:0000313" key="10">
    <source>
        <dbReference type="Proteomes" id="UP001596086"/>
    </source>
</evidence>
<keyword evidence="2 6" id="KW-0547">Nucleotide-binding</keyword>
<gene>
    <name evidence="9" type="ORF">ACFPO9_26490</name>
</gene>
<evidence type="ECO:0000256" key="1">
    <source>
        <dbReference type="ARBA" id="ARBA00022679"/>
    </source>
</evidence>
<dbReference type="Proteomes" id="UP001596086">
    <property type="component" value="Unassembled WGS sequence"/>
</dbReference>
<dbReference type="SMART" id="SM00220">
    <property type="entry name" value="S_TKc"/>
    <property type="match status" value="1"/>
</dbReference>
<dbReference type="InterPro" id="IPR000719">
    <property type="entry name" value="Prot_kinase_dom"/>
</dbReference>
<sequence length="737" mass="79645">MDTSTEIDDSTSTPAEQFRHYRLGRQLGAGGFGEVREAWDDTLQRRVAIKRLKAAGLPSHPGSLLQEARLAASLEHPAFVKIYSIEEDGSGHAIVMELISGLTLRELIGQGPIAAERVFDLVVQAAAAMQAAHARGLVHGDLKPSNLMVDDAGKLRILDLGLAFHDDPQATTSVMELDQQGTIAYMAPECLLGKPFSRRSDVYALGVMFYEMICGARPFANLSGLALAAAQMQSSSDAWVFPATAPAPLIELIRSMTARQPEQRLASMEDVSVGLAACRDGAPAPVSRPAAETAVETAPAPAPKPAPEAGPPHVPVLRRFRSRKAWLGGALVLALGLGGVLAIDQLRTSAPVFSRAATIARALHALEAFDQTEKLEAARADFSALLARDPENAAAVAGMSLVNSFRYAGDTQDETWLKRADAAAQQALRLDPTLALSHAARAWVLYNQGQREQALAAVEKALGLEPDNYFAALGKINCLTMLHRYDEARAWGEAMLRRHPGQRVFADSLGTVHFLQGRDKEAEQTFRLSIQLQPDSSVAYANLNAVLLRQGRNDEALQVVQQGLRVRPNAMLYTNLGNALFQRGDYVGAASAFERAVTPPAGSPNRYLNWANLGDTLLWIPGRESQARSAYAKARELLAPRLARSPDNATLVSRMGLYAARSGDGDGAMQMTAKALAMAPKSADAHFRAALAYELLHRRELALDALARAKQLGYPASTIEAEPDFVALRRDPRYQPR</sequence>
<feature type="compositionally biased region" description="Low complexity" evidence="7">
    <location>
        <begin position="289"/>
        <end position="299"/>
    </location>
</feature>
<proteinExistence type="predicted"/>
<accession>A0ABW0S734</accession>
<dbReference type="SMART" id="SM00028">
    <property type="entry name" value="TPR"/>
    <property type="match status" value="7"/>
</dbReference>
<dbReference type="InterPro" id="IPR017441">
    <property type="entry name" value="Protein_kinase_ATP_BS"/>
</dbReference>
<reference evidence="10" key="1">
    <citation type="journal article" date="2019" name="Int. J. Syst. Evol. Microbiol.">
        <title>The Global Catalogue of Microorganisms (GCM) 10K type strain sequencing project: providing services to taxonomists for standard genome sequencing and annotation.</title>
        <authorList>
            <consortium name="The Broad Institute Genomics Platform"/>
            <consortium name="The Broad Institute Genome Sequencing Center for Infectious Disease"/>
            <person name="Wu L."/>
            <person name="Ma J."/>
        </authorList>
    </citation>
    <scope>NUCLEOTIDE SEQUENCE [LARGE SCALE GENOMIC DNA]</scope>
    <source>
        <strain evidence="10">CGMCC 4.5798</strain>
    </source>
</reference>
<keyword evidence="10" id="KW-1185">Reference proteome</keyword>
<evidence type="ECO:0000256" key="6">
    <source>
        <dbReference type="PROSITE-ProRule" id="PRU10141"/>
    </source>
</evidence>
<dbReference type="EMBL" id="JBHSMZ010000026">
    <property type="protein sequence ID" value="MFC5552080.1"/>
    <property type="molecule type" value="Genomic_DNA"/>
</dbReference>
<feature type="compositionally biased region" description="Pro residues" evidence="7">
    <location>
        <begin position="300"/>
        <end position="313"/>
    </location>
</feature>
<feature type="domain" description="Protein kinase" evidence="8">
    <location>
        <begin position="21"/>
        <end position="276"/>
    </location>
</feature>
<evidence type="ECO:0000256" key="5">
    <source>
        <dbReference type="PROSITE-ProRule" id="PRU00339"/>
    </source>
</evidence>
<comment type="caution">
    <text evidence="9">The sequence shown here is derived from an EMBL/GenBank/DDBJ whole genome shotgun (WGS) entry which is preliminary data.</text>
</comment>
<protein>
    <submittedName>
        <fullName evidence="9">Protein kinase</fullName>
    </submittedName>
</protein>
<dbReference type="Gene3D" id="1.25.40.10">
    <property type="entry name" value="Tetratricopeptide repeat domain"/>
    <property type="match status" value="3"/>
</dbReference>
<keyword evidence="3 9" id="KW-0418">Kinase</keyword>
<dbReference type="Pfam" id="PF00069">
    <property type="entry name" value="Pkinase"/>
    <property type="match status" value="1"/>
</dbReference>
<dbReference type="InterPro" id="IPR019734">
    <property type="entry name" value="TPR_rpt"/>
</dbReference>
<dbReference type="PROSITE" id="PS00107">
    <property type="entry name" value="PROTEIN_KINASE_ATP"/>
    <property type="match status" value="1"/>
</dbReference>
<evidence type="ECO:0000313" key="9">
    <source>
        <dbReference type="EMBL" id="MFC5552080.1"/>
    </source>
</evidence>
<feature type="binding site" evidence="6">
    <location>
        <position position="50"/>
    </location>
    <ligand>
        <name>ATP</name>
        <dbReference type="ChEBI" id="CHEBI:30616"/>
    </ligand>
</feature>
<dbReference type="PANTHER" id="PTHR43289">
    <property type="entry name" value="MITOGEN-ACTIVATED PROTEIN KINASE KINASE KINASE 20-RELATED"/>
    <property type="match status" value="1"/>
</dbReference>
<dbReference type="SUPFAM" id="SSF56112">
    <property type="entry name" value="Protein kinase-like (PK-like)"/>
    <property type="match status" value="1"/>
</dbReference>
<dbReference type="Gene3D" id="1.10.510.10">
    <property type="entry name" value="Transferase(Phosphotransferase) domain 1"/>
    <property type="match status" value="1"/>
</dbReference>
<evidence type="ECO:0000256" key="7">
    <source>
        <dbReference type="SAM" id="MobiDB-lite"/>
    </source>
</evidence>
<dbReference type="PROSITE" id="PS50005">
    <property type="entry name" value="TPR"/>
    <property type="match status" value="2"/>
</dbReference>
<feature type="repeat" description="TPR" evidence="5">
    <location>
        <begin position="537"/>
        <end position="570"/>
    </location>
</feature>
<dbReference type="CDD" id="cd14014">
    <property type="entry name" value="STKc_PknB_like"/>
    <property type="match status" value="1"/>
</dbReference>
<evidence type="ECO:0000259" key="8">
    <source>
        <dbReference type="PROSITE" id="PS50011"/>
    </source>
</evidence>
<feature type="repeat" description="TPR" evidence="5">
    <location>
        <begin position="435"/>
        <end position="468"/>
    </location>
</feature>
<organism evidence="9 10">
    <name type="scientific">Massilia aerilata</name>
    <dbReference type="NCBI Taxonomy" id="453817"/>
    <lineage>
        <taxon>Bacteria</taxon>
        <taxon>Pseudomonadati</taxon>
        <taxon>Pseudomonadota</taxon>
        <taxon>Betaproteobacteria</taxon>
        <taxon>Burkholderiales</taxon>
        <taxon>Oxalobacteraceae</taxon>
        <taxon>Telluria group</taxon>
        <taxon>Massilia</taxon>
    </lineage>
</organism>
<dbReference type="PANTHER" id="PTHR43289:SF34">
    <property type="entry name" value="SERINE_THREONINE-PROTEIN KINASE YBDM-RELATED"/>
    <property type="match status" value="1"/>
</dbReference>
<dbReference type="InterPro" id="IPR011990">
    <property type="entry name" value="TPR-like_helical_dom_sf"/>
</dbReference>
<dbReference type="GO" id="GO:0016301">
    <property type="term" value="F:kinase activity"/>
    <property type="evidence" value="ECO:0007669"/>
    <property type="project" value="UniProtKB-KW"/>
</dbReference>
<evidence type="ECO:0000256" key="2">
    <source>
        <dbReference type="ARBA" id="ARBA00022741"/>
    </source>
</evidence>
<dbReference type="InterPro" id="IPR008271">
    <property type="entry name" value="Ser/Thr_kinase_AS"/>
</dbReference>
<evidence type="ECO:0000256" key="3">
    <source>
        <dbReference type="ARBA" id="ARBA00022777"/>
    </source>
</evidence>
<dbReference type="SUPFAM" id="SSF48452">
    <property type="entry name" value="TPR-like"/>
    <property type="match status" value="1"/>
</dbReference>
<keyword evidence="5" id="KW-0802">TPR repeat</keyword>
<evidence type="ECO:0000256" key="4">
    <source>
        <dbReference type="ARBA" id="ARBA00022840"/>
    </source>
</evidence>
<dbReference type="PROSITE" id="PS50011">
    <property type="entry name" value="PROTEIN_KINASE_DOM"/>
    <property type="match status" value="1"/>
</dbReference>
<feature type="region of interest" description="Disordered" evidence="7">
    <location>
        <begin position="284"/>
        <end position="313"/>
    </location>
</feature>
<keyword evidence="4 6" id="KW-0067">ATP-binding</keyword>